<dbReference type="KEGG" id="dfa:DFA_12158"/>
<dbReference type="RefSeq" id="XP_004353795.1">
    <property type="nucleotide sequence ID" value="XM_004353743.1"/>
</dbReference>
<dbReference type="Proteomes" id="UP000007797">
    <property type="component" value="Unassembled WGS sequence"/>
</dbReference>
<reference evidence="2" key="1">
    <citation type="journal article" date="2011" name="Genome Res.">
        <title>Phylogeny-wide analysis of social amoeba genomes highlights ancient origins for complex intercellular communication.</title>
        <authorList>
            <person name="Heidel A.J."/>
            <person name="Lawal H.M."/>
            <person name="Felder M."/>
            <person name="Schilde C."/>
            <person name="Helps N.R."/>
            <person name="Tunggal B."/>
            <person name="Rivero F."/>
            <person name="John U."/>
            <person name="Schleicher M."/>
            <person name="Eichinger L."/>
            <person name="Platzer M."/>
            <person name="Noegel A.A."/>
            <person name="Schaap P."/>
            <person name="Gloeckner G."/>
        </authorList>
    </citation>
    <scope>NUCLEOTIDE SEQUENCE [LARGE SCALE GENOMIC DNA]</scope>
    <source>
        <strain evidence="2">SH3</strain>
    </source>
</reference>
<evidence type="ECO:0000313" key="1">
    <source>
        <dbReference type="EMBL" id="EGG14386.1"/>
    </source>
</evidence>
<gene>
    <name evidence="1" type="ORF">DFA_12158</name>
</gene>
<dbReference type="GeneID" id="14866300"/>
<dbReference type="EMBL" id="GL883029">
    <property type="protein sequence ID" value="EGG14386.1"/>
    <property type="molecule type" value="Genomic_DNA"/>
</dbReference>
<organism evidence="1 2">
    <name type="scientific">Cavenderia fasciculata</name>
    <name type="common">Slime mold</name>
    <name type="synonym">Dictyostelium fasciculatum</name>
    <dbReference type="NCBI Taxonomy" id="261658"/>
    <lineage>
        <taxon>Eukaryota</taxon>
        <taxon>Amoebozoa</taxon>
        <taxon>Evosea</taxon>
        <taxon>Eumycetozoa</taxon>
        <taxon>Dictyostelia</taxon>
        <taxon>Acytosteliales</taxon>
        <taxon>Cavenderiaceae</taxon>
        <taxon>Cavenderia</taxon>
    </lineage>
</organism>
<proteinExistence type="predicted"/>
<accession>F4QCA5</accession>
<dbReference type="AlphaFoldDB" id="F4QCA5"/>
<protein>
    <submittedName>
        <fullName evidence="1">Uncharacterized protein</fullName>
    </submittedName>
</protein>
<name>F4QCA5_CACFS</name>
<sequence>MRWLVLSTSSSSFFFFKVNQKYIIIYYETIKVWVDVCYEFYTNGDVYVCIYVLSVCKEFECGQKS</sequence>
<evidence type="ECO:0000313" key="2">
    <source>
        <dbReference type="Proteomes" id="UP000007797"/>
    </source>
</evidence>
<keyword evidence="2" id="KW-1185">Reference proteome</keyword>